<evidence type="ECO:0000313" key="3">
    <source>
        <dbReference type="Proteomes" id="UP000035009"/>
    </source>
</evidence>
<evidence type="ECO:0008006" key="4">
    <source>
        <dbReference type="Google" id="ProtNLM"/>
    </source>
</evidence>
<comment type="caution">
    <text evidence="2">The sequence shown here is derived from an EMBL/GenBank/DDBJ whole genome shotgun (WGS) entry which is preliminary data.</text>
</comment>
<dbReference type="STRING" id="410332.SAMN04488550_1869"/>
<reference evidence="2 3" key="1">
    <citation type="submission" date="2013-02" db="EMBL/GenBank/DDBJ databases">
        <title>Whole genome shotgun sequence of Gordonia malaquae NBRC 108250.</title>
        <authorList>
            <person name="Yoshida I."/>
            <person name="Hosoyama A."/>
            <person name="Tsuchikane K."/>
            <person name="Ando Y."/>
            <person name="Baba S."/>
            <person name="Ohji S."/>
            <person name="Hamada M."/>
            <person name="Tamura T."/>
            <person name="Yamazoe A."/>
            <person name="Yamazaki S."/>
            <person name="Fujita N."/>
        </authorList>
    </citation>
    <scope>NUCLEOTIDE SEQUENCE [LARGE SCALE GENOMIC DNA]</scope>
    <source>
        <strain evidence="2 3">NBRC 108250</strain>
    </source>
</reference>
<proteinExistence type="predicted"/>
<evidence type="ECO:0000313" key="2">
    <source>
        <dbReference type="EMBL" id="GAC79833.1"/>
    </source>
</evidence>
<dbReference type="Proteomes" id="UP000035009">
    <property type="component" value="Unassembled WGS sequence"/>
</dbReference>
<accession>M3VB87</accession>
<dbReference type="PROSITE" id="PS51257">
    <property type="entry name" value="PROKAR_LIPOPROTEIN"/>
    <property type="match status" value="1"/>
</dbReference>
<name>M3VB87_GORML</name>
<feature type="signal peptide" evidence="1">
    <location>
        <begin position="1"/>
        <end position="22"/>
    </location>
</feature>
<feature type="chain" id="PRO_5004041330" description="DUF4232 domain-containing protein" evidence="1">
    <location>
        <begin position="23"/>
        <end position="186"/>
    </location>
</feature>
<sequence>MGRRLQAATVLLLAVGAGACSADDSPGAVTVELRSARDSYPAGTAPTLTLAVHNNSDAACAVPKHGIGSLRVVSVHRDGVDVPSTSRAILTIVPAVDAVRAALGDLAPEESQALDVEVGGGTGSPAAIRSHTVAASGGMTATIWPVTERGRYRVTAALEIPPRAARPDRAPLCAPADSASVEFTVE</sequence>
<keyword evidence="3" id="KW-1185">Reference proteome</keyword>
<protein>
    <recommendedName>
        <fullName evidence="4">DUF4232 domain-containing protein</fullName>
    </recommendedName>
</protein>
<keyword evidence="1" id="KW-0732">Signal</keyword>
<evidence type="ECO:0000256" key="1">
    <source>
        <dbReference type="SAM" id="SignalP"/>
    </source>
</evidence>
<dbReference type="AlphaFoldDB" id="M3VB87"/>
<dbReference type="EMBL" id="BAOP01000012">
    <property type="protein sequence ID" value="GAC79833.1"/>
    <property type="molecule type" value="Genomic_DNA"/>
</dbReference>
<dbReference type="PROSITE" id="PS00504">
    <property type="entry name" value="FRD_SDH_FAD_BINDING"/>
    <property type="match status" value="1"/>
</dbReference>
<dbReference type="RefSeq" id="WP_008378410.1">
    <property type="nucleotide sequence ID" value="NZ_BAOP01000012.1"/>
</dbReference>
<organism evidence="2 3">
    <name type="scientific">Gordonia malaquae NBRC 108250</name>
    <dbReference type="NCBI Taxonomy" id="1223542"/>
    <lineage>
        <taxon>Bacteria</taxon>
        <taxon>Bacillati</taxon>
        <taxon>Actinomycetota</taxon>
        <taxon>Actinomycetes</taxon>
        <taxon>Mycobacteriales</taxon>
        <taxon>Gordoniaceae</taxon>
        <taxon>Gordonia</taxon>
    </lineage>
</organism>
<gene>
    <name evidence="2" type="ORF">GM1_012_01060</name>
</gene>
<dbReference type="GO" id="GO:0016491">
    <property type="term" value="F:oxidoreductase activity"/>
    <property type="evidence" value="ECO:0007669"/>
    <property type="project" value="InterPro"/>
</dbReference>
<dbReference type="InterPro" id="IPR003952">
    <property type="entry name" value="FRD_SDH_FAD_BS"/>
</dbReference>
<dbReference type="OrthoDB" id="9959936at2"/>